<dbReference type="AlphaFoldDB" id="A0A6G1CEU6"/>
<keyword evidence="2" id="KW-1185">Reference proteome</keyword>
<accession>A0A6G1CEU6</accession>
<organism evidence="1 2">
    <name type="scientific">Oryza meyeriana var. granulata</name>
    <dbReference type="NCBI Taxonomy" id="110450"/>
    <lineage>
        <taxon>Eukaryota</taxon>
        <taxon>Viridiplantae</taxon>
        <taxon>Streptophyta</taxon>
        <taxon>Embryophyta</taxon>
        <taxon>Tracheophyta</taxon>
        <taxon>Spermatophyta</taxon>
        <taxon>Magnoliopsida</taxon>
        <taxon>Liliopsida</taxon>
        <taxon>Poales</taxon>
        <taxon>Poaceae</taxon>
        <taxon>BOP clade</taxon>
        <taxon>Oryzoideae</taxon>
        <taxon>Oryzeae</taxon>
        <taxon>Oryzinae</taxon>
        <taxon>Oryza</taxon>
        <taxon>Oryza meyeriana</taxon>
    </lineage>
</organism>
<name>A0A6G1CEU6_9ORYZ</name>
<evidence type="ECO:0000313" key="2">
    <source>
        <dbReference type="Proteomes" id="UP000479710"/>
    </source>
</evidence>
<sequence>MNSDAGLFATVNPLARQMANFIRMPSRSNIAAHAAGQDESLVIAVDVHLISSEKNPCRSD</sequence>
<comment type="caution">
    <text evidence="1">The sequence shown here is derived from an EMBL/GenBank/DDBJ whole genome shotgun (WGS) entry which is preliminary data.</text>
</comment>
<dbReference type="Proteomes" id="UP000479710">
    <property type="component" value="Unassembled WGS sequence"/>
</dbReference>
<evidence type="ECO:0000313" key="1">
    <source>
        <dbReference type="EMBL" id="KAF0898557.1"/>
    </source>
</evidence>
<dbReference type="EMBL" id="SPHZ02000009">
    <property type="protein sequence ID" value="KAF0898557.1"/>
    <property type="molecule type" value="Genomic_DNA"/>
</dbReference>
<proteinExistence type="predicted"/>
<gene>
    <name evidence="1" type="ORF">E2562_008144</name>
</gene>
<reference evidence="1 2" key="1">
    <citation type="submission" date="2019-11" db="EMBL/GenBank/DDBJ databases">
        <title>Whole genome sequence of Oryza granulata.</title>
        <authorList>
            <person name="Li W."/>
        </authorList>
    </citation>
    <scope>NUCLEOTIDE SEQUENCE [LARGE SCALE GENOMIC DNA]</scope>
    <source>
        <strain evidence="2">cv. Menghai</strain>
        <tissue evidence="1">Leaf</tissue>
    </source>
</reference>
<protein>
    <submittedName>
        <fullName evidence="1">Uncharacterized protein</fullName>
    </submittedName>
</protein>
<dbReference type="OrthoDB" id="721821at2759"/>